<dbReference type="Proteomes" id="UP001499895">
    <property type="component" value="Unassembled WGS sequence"/>
</dbReference>
<proteinExistence type="predicted"/>
<feature type="chain" id="PRO_5046217668" description="Chitin-binding type-3 domain-containing protein" evidence="1">
    <location>
        <begin position="29"/>
        <end position="95"/>
    </location>
</feature>
<dbReference type="EMBL" id="BAAAHB010000039">
    <property type="protein sequence ID" value="GAA0471551.1"/>
    <property type="molecule type" value="Genomic_DNA"/>
</dbReference>
<gene>
    <name evidence="2" type="ORF">GCM10009544_37020</name>
</gene>
<keyword evidence="3" id="KW-1185">Reference proteome</keyword>
<keyword evidence="1" id="KW-0732">Signal</keyword>
<evidence type="ECO:0000313" key="2">
    <source>
        <dbReference type="EMBL" id="GAA0471551.1"/>
    </source>
</evidence>
<reference evidence="3" key="1">
    <citation type="journal article" date="2019" name="Int. J. Syst. Evol. Microbiol.">
        <title>The Global Catalogue of Microorganisms (GCM) 10K type strain sequencing project: providing services to taxonomists for standard genome sequencing and annotation.</title>
        <authorList>
            <consortium name="The Broad Institute Genomics Platform"/>
            <consortium name="The Broad Institute Genome Sequencing Center for Infectious Disease"/>
            <person name="Wu L."/>
            <person name="Ma J."/>
        </authorList>
    </citation>
    <scope>NUCLEOTIDE SEQUENCE [LARGE SCALE GENOMIC DNA]</scope>
    <source>
        <strain evidence="3">JCM 10649</strain>
    </source>
</reference>
<evidence type="ECO:0000313" key="3">
    <source>
        <dbReference type="Proteomes" id="UP001499895"/>
    </source>
</evidence>
<accession>A0ABP3K678</accession>
<evidence type="ECO:0000256" key="1">
    <source>
        <dbReference type="SAM" id="SignalP"/>
    </source>
</evidence>
<feature type="signal peptide" evidence="1">
    <location>
        <begin position="1"/>
        <end position="28"/>
    </location>
</feature>
<sequence length="95" mass="9991">MNSKRVSLAVIGFVAAVASMTGAGVSHAVEAAAAPARVAAVSHAAQAPADLPVHRGKYWTRGGCMEAGQEGVDRGHWSQYQCANGPVFWNLWTDR</sequence>
<organism evidence="2 3">
    <name type="scientific">Streptomyces stramineus</name>
    <dbReference type="NCBI Taxonomy" id="173861"/>
    <lineage>
        <taxon>Bacteria</taxon>
        <taxon>Bacillati</taxon>
        <taxon>Actinomycetota</taxon>
        <taxon>Actinomycetes</taxon>
        <taxon>Kitasatosporales</taxon>
        <taxon>Streptomycetaceae</taxon>
        <taxon>Streptomyces</taxon>
    </lineage>
</organism>
<dbReference type="RefSeq" id="WP_344091962.1">
    <property type="nucleotide sequence ID" value="NZ_BAAAHB010000039.1"/>
</dbReference>
<name>A0ABP3K678_9ACTN</name>
<evidence type="ECO:0008006" key="4">
    <source>
        <dbReference type="Google" id="ProtNLM"/>
    </source>
</evidence>
<protein>
    <recommendedName>
        <fullName evidence="4">Chitin-binding type-3 domain-containing protein</fullName>
    </recommendedName>
</protein>
<comment type="caution">
    <text evidence="2">The sequence shown here is derived from an EMBL/GenBank/DDBJ whole genome shotgun (WGS) entry which is preliminary data.</text>
</comment>